<dbReference type="EMBL" id="SMOL01000768">
    <property type="protein sequence ID" value="KAB2598420.1"/>
    <property type="molecule type" value="Genomic_DNA"/>
</dbReference>
<dbReference type="AlphaFoldDB" id="A0A5N5FBC2"/>
<feature type="compositionally biased region" description="Pro residues" evidence="1">
    <location>
        <begin position="52"/>
        <end position="71"/>
    </location>
</feature>
<organism evidence="2 3">
    <name type="scientific">Pyrus ussuriensis x Pyrus communis</name>
    <dbReference type="NCBI Taxonomy" id="2448454"/>
    <lineage>
        <taxon>Eukaryota</taxon>
        <taxon>Viridiplantae</taxon>
        <taxon>Streptophyta</taxon>
        <taxon>Embryophyta</taxon>
        <taxon>Tracheophyta</taxon>
        <taxon>Spermatophyta</taxon>
        <taxon>Magnoliopsida</taxon>
        <taxon>eudicotyledons</taxon>
        <taxon>Gunneridae</taxon>
        <taxon>Pentapetalae</taxon>
        <taxon>rosids</taxon>
        <taxon>fabids</taxon>
        <taxon>Rosales</taxon>
        <taxon>Rosaceae</taxon>
        <taxon>Amygdaloideae</taxon>
        <taxon>Maleae</taxon>
        <taxon>Pyrus</taxon>
    </lineage>
</organism>
<gene>
    <name evidence="2" type="ORF">D8674_001340</name>
</gene>
<feature type="compositionally biased region" description="Low complexity" evidence="1">
    <location>
        <begin position="72"/>
        <end position="83"/>
    </location>
</feature>
<feature type="region of interest" description="Disordered" evidence="1">
    <location>
        <begin position="42"/>
        <end position="98"/>
    </location>
</feature>
<reference evidence="3" key="2">
    <citation type="submission" date="2019-10" db="EMBL/GenBank/DDBJ databases">
        <title>A de novo genome assembly of a pear dwarfing rootstock.</title>
        <authorList>
            <person name="Wang F."/>
            <person name="Wang J."/>
            <person name="Li S."/>
            <person name="Zhang Y."/>
            <person name="Fang M."/>
            <person name="Ma L."/>
            <person name="Zhao Y."/>
            <person name="Jiang S."/>
        </authorList>
    </citation>
    <scope>NUCLEOTIDE SEQUENCE [LARGE SCALE GENOMIC DNA]</scope>
</reference>
<evidence type="ECO:0000313" key="3">
    <source>
        <dbReference type="Proteomes" id="UP000327157"/>
    </source>
</evidence>
<evidence type="ECO:0000313" key="2">
    <source>
        <dbReference type="EMBL" id="KAB2598420.1"/>
    </source>
</evidence>
<comment type="caution">
    <text evidence="2">The sequence shown here is derived from an EMBL/GenBank/DDBJ whole genome shotgun (WGS) entry which is preliminary data.</text>
</comment>
<reference evidence="2 3" key="3">
    <citation type="submission" date="2019-11" db="EMBL/GenBank/DDBJ databases">
        <title>A de novo genome assembly of a pear dwarfing rootstock.</title>
        <authorList>
            <person name="Wang F."/>
            <person name="Wang J."/>
            <person name="Li S."/>
            <person name="Zhang Y."/>
            <person name="Fang M."/>
            <person name="Ma L."/>
            <person name="Zhao Y."/>
            <person name="Jiang S."/>
        </authorList>
    </citation>
    <scope>NUCLEOTIDE SEQUENCE [LARGE SCALE GENOMIC DNA]</scope>
    <source>
        <strain evidence="2">S2</strain>
        <tissue evidence="2">Leaf</tissue>
    </source>
</reference>
<dbReference type="OrthoDB" id="10325835at2759"/>
<keyword evidence="3" id="KW-1185">Reference proteome</keyword>
<reference evidence="2 3" key="1">
    <citation type="submission" date="2019-09" db="EMBL/GenBank/DDBJ databases">
        <authorList>
            <person name="Ou C."/>
        </authorList>
    </citation>
    <scope>NUCLEOTIDE SEQUENCE [LARGE SCALE GENOMIC DNA]</scope>
    <source>
        <strain evidence="2">S2</strain>
        <tissue evidence="2">Leaf</tissue>
    </source>
</reference>
<sequence>MSTAEDESAAAQVLKEMMEKLDAVKQGQVSYPQITLAPDVSSPLFKWQDQDPLPPNTTAPGSAPPLPPTTPPVVTTPQIGQPTSGSATADRPVSSTSQFPVNMYGIPVNNPIEGQVTPTPPAAFPSQSVLPPTDPKGIAFDFFGQPRDPDPTYNYKKTPSKWNKGEFETMVLNMSTEKGVMLDHLHIQNMWTLYCASPTDWGQSEVSIYLSAVLLANQLSAANKLEGIVNTFTQTVKRLNVQITSEREISKQLLDRFNNLSVLVPREIAALRSLISKESAETRKSINAHVESLGKALMVAPIHHGVSTSQSAPHKAPEQEAPNPRGSGGIRRMSLRCNWHTSMLIFQWRTTMQLAR</sequence>
<evidence type="ECO:0000256" key="1">
    <source>
        <dbReference type="SAM" id="MobiDB-lite"/>
    </source>
</evidence>
<name>A0A5N5FBC2_9ROSA</name>
<proteinExistence type="predicted"/>
<protein>
    <submittedName>
        <fullName evidence="2">Uncharacterized protein</fullName>
    </submittedName>
</protein>
<dbReference type="Proteomes" id="UP000327157">
    <property type="component" value="Chromosome 1"/>
</dbReference>
<feature type="region of interest" description="Disordered" evidence="1">
    <location>
        <begin position="306"/>
        <end position="330"/>
    </location>
</feature>
<accession>A0A5N5FBC2</accession>